<organism evidence="2 3">
    <name type="scientific">Fodinicola feengrottensis</name>
    <dbReference type="NCBI Taxonomy" id="435914"/>
    <lineage>
        <taxon>Bacteria</taxon>
        <taxon>Bacillati</taxon>
        <taxon>Actinomycetota</taxon>
        <taxon>Actinomycetes</taxon>
        <taxon>Mycobacteriales</taxon>
        <taxon>Fodinicola</taxon>
    </lineage>
</organism>
<evidence type="ECO:0008006" key="4">
    <source>
        <dbReference type="Google" id="ProtNLM"/>
    </source>
</evidence>
<gene>
    <name evidence="2" type="ORF">GCM10009765_22670</name>
</gene>
<reference evidence="2 3" key="1">
    <citation type="journal article" date="2019" name="Int. J. Syst. Evol. Microbiol.">
        <title>The Global Catalogue of Microorganisms (GCM) 10K type strain sequencing project: providing services to taxonomists for standard genome sequencing and annotation.</title>
        <authorList>
            <consortium name="The Broad Institute Genomics Platform"/>
            <consortium name="The Broad Institute Genome Sequencing Center for Infectious Disease"/>
            <person name="Wu L."/>
            <person name="Ma J."/>
        </authorList>
    </citation>
    <scope>NUCLEOTIDE SEQUENCE [LARGE SCALE GENOMIC DNA]</scope>
    <source>
        <strain evidence="2 3">JCM 14718</strain>
    </source>
</reference>
<comment type="caution">
    <text evidence="2">The sequence shown here is derived from an EMBL/GenBank/DDBJ whole genome shotgun (WGS) entry which is preliminary data.</text>
</comment>
<feature type="transmembrane region" description="Helical" evidence="1">
    <location>
        <begin position="101"/>
        <end position="124"/>
    </location>
</feature>
<keyword evidence="1" id="KW-1133">Transmembrane helix</keyword>
<evidence type="ECO:0000313" key="2">
    <source>
        <dbReference type="EMBL" id="GAA1672819.1"/>
    </source>
</evidence>
<dbReference type="EMBL" id="BAAANY010000008">
    <property type="protein sequence ID" value="GAA1672819.1"/>
    <property type="molecule type" value="Genomic_DNA"/>
</dbReference>
<keyword evidence="3" id="KW-1185">Reference proteome</keyword>
<sequence>MGIIPTGFIIQQVPGYFGHSGADGTLTISSCRSVSVGKSGSVQQCRGTFTGAGGVSVTDVPLADPDRERYYQSGDAVSVHYIVDYGVPTGYQDFRTATVHFVSGSVLFLLLIPIGFVIFLLGLFRP</sequence>
<keyword evidence="1" id="KW-0812">Transmembrane</keyword>
<proteinExistence type="predicted"/>
<protein>
    <recommendedName>
        <fullName evidence="4">DUF3592 domain-containing protein</fullName>
    </recommendedName>
</protein>
<evidence type="ECO:0000256" key="1">
    <source>
        <dbReference type="SAM" id="Phobius"/>
    </source>
</evidence>
<keyword evidence="1" id="KW-0472">Membrane</keyword>
<dbReference type="Proteomes" id="UP001500618">
    <property type="component" value="Unassembled WGS sequence"/>
</dbReference>
<evidence type="ECO:0000313" key="3">
    <source>
        <dbReference type="Proteomes" id="UP001500618"/>
    </source>
</evidence>
<name>A0ABN2GM23_9ACTN</name>
<accession>A0ABN2GM23</accession>